<proteinExistence type="predicted"/>
<dbReference type="AlphaFoldDB" id="A0A9P5XVQ8"/>
<organism evidence="3 4">
    <name type="scientific">Collybia nuda</name>
    <dbReference type="NCBI Taxonomy" id="64659"/>
    <lineage>
        <taxon>Eukaryota</taxon>
        <taxon>Fungi</taxon>
        <taxon>Dikarya</taxon>
        <taxon>Basidiomycota</taxon>
        <taxon>Agaricomycotina</taxon>
        <taxon>Agaricomycetes</taxon>
        <taxon>Agaricomycetidae</taxon>
        <taxon>Agaricales</taxon>
        <taxon>Tricholomatineae</taxon>
        <taxon>Clitocybaceae</taxon>
        <taxon>Collybia</taxon>
    </lineage>
</organism>
<evidence type="ECO:0000313" key="3">
    <source>
        <dbReference type="EMBL" id="KAF9458612.1"/>
    </source>
</evidence>
<keyword evidence="2" id="KW-0812">Transmembrane</keyword>
<protein>
    <submittedName>
        <fullName evidence="3">Uncharacterized protein</fullName>
    </submittedName>
</protein>
<accession>A0A9P5XVQ8</accession>
<feature type="transmembrane region" description="Helical" evidence="2">
    <location>
        <begin position="6"/>
        <end position="23"/>
    </location>
</feature>
<keyword evidence="2" id="KW-0472">Membrane</keyword>
<name>A0A9P5XVQ8_9AGAR</name>
<evidence type="ECO:0000313" key="4">
    <source>
        <dbReference type="Proteomes" id="UP000807353"/>
    </source>
</evidence>
<gene>
    <name evidence="3" type="ORF">BDZ94DRAFT_1313111</name>
</gene>
<keyword evidence="2" id="KW-1133">Transmembrane helix</keyword>
<comment type="caution">
    <text evidence="3">The sequence shown here is derived from an EMBL/GenBank/DDBJ whole genome shotgun (WGS) entry which is preliminary data.</text>
</comment>
<sequence length="160" mass="16744">MTLEDTLASGFLGPITVTVFASASTSGTSTIGDHGSPKSSLSKGVIGAIIGAIVVVCIQTIGEEPDINASTPEIENIGGGGYDHPTLDAYEATPSARIVSPHRSPDQPEIRSSWQSPSSVYSVSTLPSYPGTVRSMSPPEYMLYHPQEISEHQIGNQKSG</sequence>
<reference evidence="3" key="1">
    <citation type="submission" date="2020-11" db="EMBL/GenBank/DDBJ databases">
        <authorList>
            <consortium name="DOE Joint Genome Institute"/>
            <person name="Ahrendt S."/>
            <person name="Riley R."/>
            <person name="Andreopoulos W."/>
            <person name="Labutti K."/>
            <person name="Pangilinan J."/>
            <person name="Ruiz-Duenas F.J."/>
            <person name="Barrasa J.M."/>
            <person name="Sanchez-Garcia M."/>
            <person name="Camarero S."/>
            <person name="Miyauchi S."/>
            <person name="Serrano A."/>
            <person name="Linde D."/>
            <person name="Babiker R."/>
            <person name="Drula E."/>
            <person name="Ayuso-Fernandez I."/>
            <person name="Pacheco R."/>
            <person name="Padilla G."/>
            <person name="Ferreira P."/>
            <person name="Barriuso J."/>
            <person name="Kellner H."/>
            <person name="Castanera R."/>
            <person name="Alfaro M."/>
            <person name="Ramirez L."/>
            <person name="Pisabarro A.G."/>
            <person name="Kuo A."/>
            <person name="Tritt A."/>
            <person name="Lipzen A."/>
            <person name="He G."/>
            <person name="Yan M."/>
            <person name="Ng V."/>
            <person name="Cullen D."/>
            <person name="Martin F."/>
            <person name="Rosso M.-N."/>
            <person name="Henrissat B."/>
            <person name="Hibbett D."/>
            <person name="Martinez A.T."/>
            <person name="Grigoriev I.V."/>
        </authorList>
    </citation>
    <scope>NUCLEOTIDE SEQUENCE</scope>
    <source>
        <strain evidence="3">CBS 247.69</strain>
    </source>
</reference>
<evidence type="ECO:0000256" key="2">
    <source>
        <dbReference type="SAM" id="Phobius"/>
    </source>
</evidence>
<dbReference type="Proteomes" id="UP000807353">
    <property type="component" value="Unassembled WGS sequence"/>
</dbReference>
<feature type="transmembrane region" description="Helical" evidence="2">
    <location>
        <begin position="44"/>
        <end position="62"/>
    </location>
</feature>
<evidence type="ECO:0000256" key="1">
    <source>
        <dbReference type="SAM" id="MobiDB-lite"/>
    </source>
</evidence>
<feature type="region of interest" description="Disordered" evidence="1">
    <location>
        <begin position="98"/>
        <end position="131"/>
    </location>
</feature>
<feature type="compositionally biased region" description="Low complexity" evidence="1">
    <location>
        <begin position="112"/>
        <end position="130"/>
    </location>
</feature>
<keyword evidence="4" id="KW-1185">Reference proteome</keyword>
<dbReference type="EMBL" id="MU150335">
    <property type="protein sequence ID" value="KAF9458612.1"/>
    <property type="molecule type" value="Genomic_DNA"/>
</dbReference>